<evidence type="ECO:0000259" key="2">
    <source>
        <dbReference type="Pfam" id="PF14522"/>
    </source>
</evidence>
<dbReference type="NCBIfam" id="TIGR04257">
    <property type="entry name" value="nanowire_3heme"/>
    <property type="match status" value="1"/>
</dbReference>
<feature type="chain" id="PRO_5045983945" description="Cytochrome c7-like domain-containing protein" evidence="1">
    <location>
        <begin position="25"/>
        <end position="115"/>
    </location>
</feature>
<keyword evidence="4" id="KW-1185">Reference proteome</keyword>
<evidence type="ECO:0000313" key="4">
    <source>
        <dbReference type="Proteomes" id="UP001162891"/>
    </source>
</evidence>
<evidence type="ECO:0000313" key="3">
    <source>
        <dbReference type="EMBL" id="BDG02991.1"/>
    </source>
</evidence>
<keyword evidence="1" id="KW-0732">Signal</keyword>
<dbReference type="InterPro" id="IPR026352">
    <property type="entry name" value="Nanowire_3heme"/>
</dbReference>
<proteinExistence type="predicted"/>
<gene>
    <name evidence="3" type="ORF">AMOR_19870</name>
</gene>
<dbReference type="InterPro" id="IPR036280">
    <property type="entry name" value="Multihaem_cyt_sf"/>
</dbReference>
<evidence type="ECO:0000256" key="1">
    <source>
        <dbReference type="SAM" id="SignalP"/>
    </source>
</evidence>
<protein>
    <recommendedName>
        <fullName evidence="2">Cytochrome c7-like domain-containing protein</fullName>
    </recommendedName>
</protein>
<dbReference type="EMBL" id="AP025591">
    <property type="protein sequence ID" value="BDG02991.1"/>
    <property type="molecule type" value="Genomic_DNA"/>
</dbReference>
<dbReference type="InterPro" id="IPR029467">
    <property type="entry name" value="Cyt_c7-like"/>
</dbReference>
<reference evidence="4" key="1">
    <citation type="journal article" date="2022" name="Int. J. Syst. Evol. Microbiol.">
        <title>Anaeromyxobacter oryzae sp. nov., Anaeromyxobacter diazotrophicus sp. nov. and Anaeromyxobacter paludicola sp. nov., isolated from paddy soils.</title>
        <authorList>
            <person name="Itoh H."/>
            <person name="Xu Z."/>
            <person name="Mise K."/>
            <person name="Masuda Y."/>
            <person name="Ushijima N."/>
            <person name="Hayakawa C."/>
            <person name="Shiratori Y."/>
            <person name="Senoo K."/>
        </authorList>
    </citation>
    <scope>NUCLEOTIDE SEQUENCE [LARGE SCALE GENOMIC DNA]</scope>
    <source>
        <strain evidence="4">Red232</strain>
    </source>
</reference>
<dbReference type="Proteomes" id="UP001162891">
    <property type="component" value="Chromosome"/>
</dbReference>
<sequence>MTSSHGGSRWITAALGLLAAAAVAAKELPALPQDLALARTGDSPGQVTFRHVSHVDADKASCVSCHPRLFSVLGRSSEKRAPAVTHARMEKGEACGACHGKKAFGFDDCTACHAQ</sequence>
<feature type="signal peptide" evidence="1">
    <location>
        <begin position="1"/>
        <end position="24"/>
    </location>
</feature>
<dbReference type="SUPFAM" id="SSF48695">
    <property type="entry name" value="Multiheme cytochromes"/>
    <property type="match status" value="1"/>
</dbReference>
<organism evidence="3 4">
    <name type="scientific">Anaeromyxobacter oryzae</name>
    <dbReference type="NCBI Taxonomy" id="2918170"/>
    <lineage>
        <taxon>Bacteria</taxon>
        <taxon>Pseudomonadati</taxon>
        <taxon>Myxococcota</taxon>
        <taxon>Myxococcia</taxon>
        <taxon>Myxococcales</taxon>
        <taxon>Cystobacterineae</taxon>
        <taxon>Anaeromyxobacteraceae</taxon>
        <taxon>Anaeromyxobacter</taxon>
    </lineage>
</organism>
<accession>A0ABM7WU14</accession>
<dbReference type="RefSeq" id="WP_248360669.1">
    <property type="nucleotide sequence ID" value="NZ_AP025591.1"/>
</dbReference>
<name>A0ABM7WU14_9BACT</name>
<feature type="domain" description="Cytochrome c7-like" evidence="2">
    <location>
        <begin position="47"/>
        <end position="113"/>
    </location>
</feature>
<dbReference type="Gene3D" id="3.90.10.10">
    <property type="entry name" value="Cytochrome C3"/>
    <property type="match status" value="1"/>
</dbReference>
<dbReference type="Pfam" id="PF14522">
    <property type="entry name" value="Cytochrome_C7"/>
    <property type="match status" value="1"/>
</dbReference>